<dbReference type="SUPFAM" id="SSF51182">
    <property type="entry name" value="RmlC-like cupins"/>
    <property type="match status" value="1"/>
</dbReference>
<sequence length="158" mass="17202">MRRTRFVDDGTVTPEEIIKALDLRPLPVEGGLYKENLNGHPHASAIYYMLVAPQLSRLHKLEHVEIFSYHAGAPARMLLLHPDGTVERPVLGMDLADGQRPQVIVPAGTWQATETLGEWSLLGTFMAPPYSDDSVTFADAGPLAEAYPAAAGDISRLA</sequence>
<gene>
    <name evidence="2" type="ORF">AOZ06_37030</name>
</gene>
<dbReference type="InterPro" id="IPR014710">
    <property type="entry name" value="RmlC-like_jellyroll"/>
</dbReference>
<dbReference type="Proteomes" id="UP000063699">
    <property type="component" value="Chromosome"/>
</dbReference>
<dbReference type="STRING" id="860235.AOZ06_37030"/>
<evidence type="ECO:0000259" key="1">
    <source>
        <dbReference type="Pfam" id="PF06172"/>
    </source>
</evidence>
<dbReference type="InterPro" id="IPR011051">
    <property type="entry name" value="RmlC_Cupin_sf"/>
</dbReference>
<dbReference type="EMBL" id="CP012752">
    <property type="protein sequence ID" value="ALG11734.1"/>
    <property type="molecule type" value="Genomic_DNA"/>
</dbReference>
<dbReference type="AlphaFoldDB" id="A0A0N9IAY7"/>
<feature type="domain" description="DUF985" evidence="1">
    <location>
        <begin position="15"/>
        <end position="137"/>
    </location>
</feature>
<name>A0A0N9IAY7_9PSEU</name>
<dbReference type="CDD" id="cd06121">
    <property type="entry name" value="cupin_YML079wp"/>
    <property type="match status" value="1"/>
</dbReference>
<evidence type="ECO:0000313" key="2">
    <source>
        <dbReference type="EMBL" id="ALG11734.1"/>
    </source>
</evidence>
<dbReference type="PANTHER" id="PTHR33387:SF3">
    <property type="entry name" value="DUF985 DOMAIN-CONTAINING PROTEIN"/>
    <property type="match status" value="1"/>
</dbReference>
<dbReference type="Gene3D" id="2.60.120.10">
    <property type="entry name" value="Jelly Rolls"/>
    <property type="match status" value="1"/>
</dbReference>
<dbReference type="InterPro" id="IPR009327">
    <property type="entry name" value="Cupin_DUF985"/>
</dbReference>
<organism evidence="2 3">
    <name type="scientific">Kibdelosporangium phytohabitans</name>
    <dbReference type="NCBI Taxonomy" id="860235"/>
    <lineage>
        <taxon>Bacteria</taxon>
        <taxon>Bacillati</taxon>
        <taxon>Actinomycetota</taxon>
        <taxon>Actinomycetes</taxon>
        <taxon>Pseudonocardiales</taxon>
        <taxon>Pseudonocardiaceae</taxon>
        <taxon>Kibdelosporangium</taxon>
    </lineage>
</organism>
<accession>A0A0N9IAY7</accession>
<protein>
    <recommendedName>
        <fullName evidence="1">DUF985 domain-containing protein</fullName>
    </recommendedName>
</protein>
<evidence type="ECO:0000313" key="3">
    <source>
        <dbReference type="Proteomes" id="UP000063699"/>
    </source>
</evidence>
<reference evidence="2 3" key="1">
    <citation type="submission" date="2015-07" db="EMBL/GenBank/DDBJ databases">
        <title>Genome sequencing of Kibdelosporangium phytohabitans.</title>
        <authorList>
            <person name="Qin S."/>
            <person name="Xing K."/>
        </authorList>
    </citation>
    <scope>NUCLEOTIDE SEQUENCE [LARGE SCALE GENOMIC DNA]</scope>
    <source>
        <strain evidence="2 3">KLBMP1111</strain>
    </source>
</reference>
<keyword evidence="3" id="KW-1185">Reference proteome</keyword>
<dbReference type="InterPro" id="IPR039935">
    <property type="entry name" value="YML079W-like"/>
</dbReference>
<dbReference type="OrthoDB" id="9798288at2"/>
<dbReference type="PANTHER" id="PTHR33387">
    <property type="entry name" value="RMLC-LIKE JELLY ROLL FOLD PROTEIN"/>
    <property type="match status" value="1"/>
</dbReference>
<dbReference type="Pfam" id="PF06172">
    <property type="entry name" value="Cupin_5"/>
    <property type="match status" value="1"/>
</dbReference>
<dbReference type="KEGG" id="kphy:AOZ06_37030"/>
<proteinExistence type="predicted"/>